<comment type="caution">
    <text evidence="2">The sequence shown here is derived from an EMBL/GenBank/DDBJ whole genome shotgun (WGS) entry which is preliminary data.</text>
</comment>
<gene>
    <name evidence="2" type="ORF">A2650_03050</name>
</gene>
<protein>
    <recommendedName>
        <fullName evidence="4">Outer membrane protein beta-barrel domain-containing protein</fullName>
    </recommendedName>
</protein>
<reference evidence="2 3" key="1">
    <citation type="journal article" date="2016" name="Nat. Commun.">
        <title>Thousands of microbial genomes shed light on interconnected biogeochemical processes in an aquifer system.</title>
        <authorList>
            <person name="Anantharaman K."/>
            <person name="Brown C.T."/>
            <person name="Hug L.A."/>
            <person name="Sharon I."/>
            <person name="Castelle C.J."/>
            <person name="Probst A.J."/>
            <person name="Thomas B.C."/>
            <person name="Singh A."/>
            <person name="Wilkins M.J."/>
            <person name="Karaoz U."/>
            <person name="Brodie E.L."/>
            <person name="Williams K.H."/>
            <person name="Hubbard S.S."/>
            <person name="Banfield J.F."/>
        </authorList>
    </citation>
    <scope>NUCLEOTIDE SEQUENCE [LARGE SCALE GENOMIC DNA]</scope>
</reference>
<feature type="signal peptide" evidence="1">
    <location>
        <begin position="1"/>
        <end position="22"/>
    </location>
</feature>
<keyword evidence="1" id="KW-0732">Signal</keyword>
<organism evidence="2 3">
    <name type="scientific">Candidatus Yanofskybacteria bacterium RIFCSPHIGHO2_01_FULL_41_53</name>
    <dbReference type="NCBI Taxonomy" id="1802663"/>
    <lineage>
        <taxon>Bacteria</taxon>
        <taxon>Candidatus Yanofskyibacteriota</taxon>
    </lineage>
</organism>
<evidence type="ECO:0008006" key="4">
    <source>
        <dbReference type="Google" id="ProtNLM"/>
    </source>
</evidence>
<evidence type="ECO:0000313" key="3">
    <source>
        <dbReference type="Proteomes" id="UP000177117"/>
    </source>
</evidence>
<dbReference type="AlphaFoldDB" id="A0A1F8EFN6"/>
<proteinExistence type="predicted"/>
<accession>A0A1F8EFN6</accession>
<evidence type="ECO:0000256" key="1">
    <source>
        <dbReference type="SAM" id="SignalP"/>
    </source>
</evidence>
<evidence type="ECO:0000313" key="2">
    <source>
        <dbReference type="EMBL" id="OGM99662.1"/>
    </source>
</evidence>
<name>A0A1F8EFN6_9BACT</name>
<dbReference type="Proteomes" id="UP000177117">
    <property type="component" value="Unassembled WGS sequence"/>
</dbReference>
<feature type="chain" id="PRO_5009535327" description="Outer membrane protein beta-barrel domain-containing protein" evidence="1">
    <location>
        <begin position="23"/>
        <end position="271"/>
    </location>
</feature>
<dbReference type="EMBL" id="MGJD01000038">
    <property type="protein sequence ID" value="OGM99662.1"/>
    <property type="molecule type" value="Genomic_DNA"/>
</dbReference>
<sequence length="271" mass="30555">MRFRYVFWLTLIMVFASVSAEAQTKYNLGFGSGLVFGKSKIDRSLPNQTARTLTLDAEVTGKRSFAKAKLIYGPDELGGQAFKFSGLENGFTMKKVSFGLAVDYFYSNEYEPMIREVGLSADSFTRKHYLTLGMDILYGNVNSRHIKGSYSIGAAYIWQDGIFNYKHLSEPITEMYDHDLQPIDSLKLSGAWTKLWKLDIATSVNRVRTREFLNRANTKKRIVPMNHIAFDASISLPIWKHLEASVNGTASNHNHGIIFLGNSLIFGIVIQ</sequence>